<reference evidence="2" key="1">
    <citation type="submission" date="2024-03" db="EMBL/GenBank/DDBJ databases">
        <title>WGS assembly of Saponaria officinalis var. Norfolk2.</title>
        <authorList>
            <person name="Jenkins J."/>
            <person name="Shu S."/>
            <person name="Grimwood J."/>
            <person name="Barry K."/>
            <person name="Goodstein D."/>
            <person name="Schmutz J."/>
            <person name="Leebens-Mack J."/>
            <person name="Osbourn A."/>
        </authorList>
    </citation>
    <scope>NUCLEOTIDE SEQUENCE [LARGE SCALE GENOMIC DNA]</scope>
    <source>
        <strain evidence="2">JIC</strain>
    </source>
</reference>
<dbReference type="Proteomes" id="UP001443914">
    <property type="component" value="Unassembled WGS sequence"/>
</dbReference>
<protein>
    <submittedName>
        <fullName evidence="2">Uncharacterized protein</fullName>
    </submittedName>
</protein>
<dbReference type="AlphaFoldDB" id="A0AAW1HL02"/>
<sequence>MAGVPCAIELEPKTLNPLQINHARELAVVIQKIDPQEAPNLFIQGLQQVKSSEDLGQINEGQDGNFVGNNMVDESNTEMDNNTPTNIIKEQRPHNCLCANFLIDSPDDIVHKEPVTAPF</sequence>
<gene>
    <name evidence="2" type="ORF">RND81_11G119600</name>
</gene>
<evidence type="ECO:0000256" key="1">
    <source>
        <dbReference type="SAM" id="MobiDB-lite"/>
    </source>
</evidence>
<feature type="region of interest" description="Disordered" evidence="1">
    <location>
        <begin position="56"/>
        <end position="87"/>
    </location>
</feature>
<feature type="compositionally biased region" description="Polar residues" evidence="1">
    <location>
        <begin position="72"/>
        <end position="87"/>
    </location>
</feature>
<evidence type="ECO:0000313" key="3">
    <source>
        <dbReference type="Proteomes" id="UP001443914"/>
    </source>
</evidence>
<dbReference type="PANTHER" id="PTHR34808">
    <property type="entry name" value="EXPRESSED PROTEIN"/>
    <property type="match status" value="1"/>
</dbReference>
<evidence type="ECO:0000313" key="2">
    <source>
        <dbReference type="EMBL" id="KAK9677063.1"/>
    </source>
</evidence>
<accession>A0AAW1HL02</accession>
<proteinExistence type="predicted"/>
<organism evidence="2 3">
    <name type="scientific">Saponaria officinalis</name>
    <name type="common">Common soapwort</name>
    <name type="synonym">Lychnis saponaria</name>
    <dbReference type="NCBI Taxonomy" id="3572"/>
    <lineage>
        <taxon>Eukaryota</taxon>
        <taxon>Viridiplantae</taxon>
        <taxon>Streptophyta</taxon>
        <taxon>Embryophyta</taxon>
        <taxon>Tracheophyta</taxon>
        <taxon>Spermatophyta</taxon>
        <taxon>Magnoliopsida</taxon>
        <taxon>eudicotyledons</taxon>
        <taxon>Gunneridae</taxon>
        <taxon>Pentapetalae</taxon>
        <taxon>Caryophyllales</taxon>
        <taxon>Caryophyllaceae</taxon>
        <taxon>Caryophylleae</taxon>
        <taxon>Saponaria</taxon>
    </lineage>
</organism>
<dbReference type="PANTHER" id="PTHR34808:SF5">
    <property type="entry name" value="SMP DOMAIN-CONTAINING PROTEIN"/>
    <property type="match status" value="1"/>
</dbReference>
<keyword evidence="3" id="KW-1185">Reference proteome</keyword>
<comment type="caution">
    <text evidence="2">The sequence shown here is derived from an EMBL/GenBank/DDBJ whole genome shotgun (WGS) entry which is preliminary data.</text>
</comment>
<dbReference type="EMBL" id="JBDFQZ010000011">
    <property type="protein sequence ID" value="KAK9677063.1"/>
    <property type="molecule type" value="Genomic_DNA"/>
</dbReference>
<name>A0AAW1HL02_SAPOF</name>